<dbReference type="PANTHER" id="PTHR44688">
    <property type="entry name" value="DNA-BINDING TRANSCRIPTIONAL ACTIVATOR DEVR_DOSR"/>
    <property type="match status" value="1"/>
</dbReference>
<dbReference type="PANTHER" id="PTHR44688:SF16">
    <property type="entry name" value="DNA-BINDING TRANSCRIPTIONAL ACTIVATOR DEVR_DOSR"/>
    <property type="match status" value="1"/>
</dbReference>
<evidence type="ECO:0000313" key="5">
    <source>
        <dbReference type="EMBL" id="PSL57055.1"/>
    </source>
</evidence>
<dbReference type="EMBL" id="PYAX01000002">
    <property type="protein sequence ID" value="PSL57055.1"/>
    <property type="molecule type" value="Genomic_DNA"/>
</dbReference>
<dbReference type="SUPFAM" id="SSF46894">
    <property type="entry name" value="C-terminal effector domain of the bipartite response regulators"/>
    <property type="match status" value="1"/>
</dbReference>
<dbReference type="InterPro" id="IPR000792">
    <property type="entry name" value="Tscrpt_reg_LuxR_C"/>
</dbReference>
<keyword evidence="6" id="KW-1185">Reference proteome</keyword>
<dbReference type="GO" id="GO:0003677">
    <property type="term" value="F:DNA binding"/>
    <property type="evidence" value="ECO:0007669"/>
    <property type="project" value="UniProtKB-KW"/>
</dbReference>
<dbReference type="SMART" id="SM00421">
    <property type="entry name" value="HTH_LUXR"/>
    <property type="match status" value="1"/>
</dbReference>
<organism evidence="5 6">
    <name type="scientific">Saccharothrix carnea</name>
    <dbReference type="NCBI Taxonomy" id="1280637"/>
    <lineage>
        <taxon>Bacteria</taxon>
        <taxon>Bacillati</taxon>
        <taxon>Actinomycetota</taxon>
        <taxon>Actinomycetes</taxon>
        <taxon>Pseudonocardiales</taxon>
        <taxon>Pseudonocardiaceae</taxon>
        <taxon>Saccharothrix</taxon>
    </lineage>
</organism>
<dbReference type="Gene3D" id="3.40.50.2300">
    <property type="match status" value="1"/>
</dbReference>
<dbReference type="AlphaFoldDB" id="A0A2P8IF13"/>
<dbReference type="GO" id="GO:0006355">
    <property type="term" value="P:regulation of DNA-templated transcription"/>
    <property type="evidence" value="ECO:0007669"/>
    <property type="project" value="InterPro"/>
</dbReference>
<dbReference type="PRINTS" id="PR00038">
    <property type="entry name" value="HTHLUXR"/>
</dbReference>
<accession>A0A2P8IF13</accession>
<keyword evidence="2 5" id="KW-0238">DNA-binding</keyword>
<dbReference type="CDD" id="cd06170">
    <property type="entry name" value="LuxR_C_like"/>
    <property type="match status" value="1"/>
</dbReference>
<evidence type="ECO:0000259" key="4">
    <source>
        <dbReference type="PROSITE" id="PS50043"/>
    </source>
</evidence>
<gene>
    <name evidence="5" type="ORF">B0I31_10232</name>
</gene>
<dbReference type="Pfam" id="PF00196">
    <property type="entry name" value="GerE"/>
    <property type="match status" value="1"/>
</dbReference>
<keyword evidence="3" id="KW-0804">Transcription</keyword>
<comment type="caution">
    <text evidence="5">The sequence shown here is derived from an EMBL/GenBank/DDBJ whole genome shotgun (WGS) entry which is preliminary data.</text>
</comment>
<dbReference type="InterPro" id="IPR016032">
    <property type="entry name" value="Sig_transdc_resp-reg_C-effctor"/>
</dbReference>
<protein>
    <submittedName>
        <fullName evidence="5">DNA-binding NarL/FixJ family response regulator</fullName>
    </submittedName>
</protein>
<evidence type="ECO:0000313" key="6">
    <source>
        <dbReference type="Proteomes" id="UP000241118"/>
    </source>
</evidence>
<proteinExistence type="predicted"/>
<evidence type="ECO:0000256" key="1">
    <source>
        <dbReference type="ARBA" id="ARBA00023015"/>
    </source>
</evidence>
<evidence type="ECO:0000256" key="2">
    <source>
        <dbReference type="ARBA" id="ARBA00023125"/>
    </source>
</evidence>
<dbReference type="Proteomes" id="UP000241118">
    <property type="component" value="Unassembled WGS sequence"/>
</dbReference>
<reference evidence="5 6" key="1">
    <citation type="submission" date="2018-03" db="EMBL/GenBank/DDBJ databases">
        <title>Genomic Encyclopedia of Type Strains, Phase III (KMG-III): the genomes of soil and plant-associated and newly described type strains.</title>
        <authorList>
            <person name="Whitman W."/>
        </authorList>
    </citation>
    <scope>NUCLEOTIDE SEQUENCE [LARGE SCALE GENOMIC DNA]</scope>
    <source>
        <strain evidence="5 6">CGMCC 4.7097</strain>
    </source>
</reference>
<keyword evidence="1" id="KW-0805">Transcription regulation</keyword>
<evidence type="ECO:0000256" key="3">
    <source>
        <dbReference type="ARBA" id="ARBA00023163"/>
    </source>
</evidence>
<name>A0A2P8IF13_SACCR</name>
<sequence length="195" mass="20205">MSGVRVYVTAVGPVARDVAERLRGAGMVLVDEPGPDVVVVLAAKTVDEALDACPAAFRPGHDRLLVLADSFDPAGVLRAVRMGASAVLCPVASPVSRLVAGVHSALHGDGVVPYQALVRLLGRSGDGTVVEVEALTAKQTAVLQLMADGLGNSAIARALACSEHTVKNVIYDLTARLRVRNRAHAVAHAVRLGLI</sequence>
<feature type="domain" description="HTH luxR-type" evidence="4">
    <location>
        <begin position="128"/>
        <end position="193"/>
    </location>
</feature>
<dbReference type="PROSITE" id="PS50043">
    <property type="entry name" value="HTH_LUXR_2"/>
    <property type="match status" value="1"/>
</dbReference>